<dbReference type="Proteomes" id="UP000316443">
    <property type="component" value="Unassembled WGS sequence"/>
</dbReference>
<proteinExistence type="predicted"/>
<name>A0A551XPH7_MICAE</name>
<accession>A0A551XPH7</accession>
<evidence type="ECO:0000313" key="1">
    <source>
        <dbReference type="EMBL" id="TRT50625.1"/>
    </source>
</evidence>
<sequence length="129" mass="15139">MELFFVRFKPNFLMRTLFLLFICLFWGKTTLAETLQTRNFIVKITRNCPEGEVVCNNVSYTGTSLRTAESIKLTGRTVYRLCSDRVTPCQFLGYEFINRNYRYFVTESGIIRVYKNGKLLLEESGSWQD</sequence>
<dbReference type="EMBL" id="SFCA01000166">
    <property type="protein sequence ID" value="TRT50625.1"/>
    <property type="molecule type" value="Genomic_DNA"/>
</dbReference>
<evidence type="ECO:0000313" key="2">
    <source>
        <dbReference type="Proteomes" id="UP000316443"/>
    </source>
</evidence>
<organism evidence="1 2">
    <name type="scientific">Microcystis aeruginosa Ma_QC_C_20070703_M131</name>
    <dbReference type="NCBI Taxonomy" id="2486263"/>
    <lineage>
        <taxon>Bacteria</taxon>
        <taxon>Bacillati</taxon>
        <taxon>Cyanobacteriota</taxon>
        <taxon>Cyanophyceae</taxon>
        <taxon>Oscillatoriophycideae</taxon>
        <taxon>Chroococcales</taxon>
        <taxon>Microcystaceae</taxon>
        <taxon>Microcystis</taxon>
    </lineage>
</organism>
<gene>
    <name evidence="1" type="ORF">EWV85_16215</name>
</gene>
<dbReference type="AlphaFoldDB" id="A0A551XPH7"/>
<comment type="caution">
    <text evidence="1">The sequence shown here is derived from an EMBL/GenBank/DDBJ whole genome shotgun (WGS) entry which is preliminary data.</text>
</comment>
<protein>
    <submittedName>
        <fullName evidence="1">Uncharacterized protein</fullName>
    </submittedName>
</protein>
<reference evidence="1 2" key="1">
    <citation type="submission" date="2019-01" db="EMBL/GenBank/DDBJ databases">
        <title>Coherence of Microcystis species and biogeography revealed through population genomics.</title>
        <authorList>
            <person name="Perez-Carrascal O.M."/>
            <person name="Terrat Y."/>
            <person name="Giani A."/>
            <person name="Fortin N."/>
            <person name="Tromas N."/>
            <person name="Shapiro B.J."/>
        </authorList>
    </citation>
    <scope>NUCLEOTIDE SEQUENCE [LARGE SCALE GENOMIC DNA]</scope>
    <source>
        <strain evidence="1">Ma_QC_C_20070703_M131</strain>
    </source>
</reference>